<dbReference type="EMBL" id="MT143988">
    <property type="protein sequence ID" value="QJA45323.1"/>
    <property type="molecule type" value="Genomic_DNA"/>
</dbReference>
<name>A0A6H1ZBP3_9ZZZZ</name>
<evidence type="ECO:0000313" key="2">
    <source>
        <dbReference type="EMBL" id="QJH93643.1"/>
    </source>
</evidence>
<accession>A0A6H1ZBP3</accession>
<evidence type="ECO:0000313" key="1">
    <source>
        <dbReference type="EMBL" id="QJA45323.1"/>
    </source>
</evidence>
<dbReference type="EMBL" id="MT144590">
    <property type="protein sequence ID" value="QJH93643.1"/>
    <property type="molecule type" value="Genomic_DNA"/>
</dbReference>
<dbReference type="AlphaFoldDB" id="A0A6H1ZBP3"/>
<proteinExistence type="predicted"/>
<sequence length="67" mass="8286">MKERNPRIWPRITISKKDDKHRFMWCSFYDKCLVEASRKYWPSFTCYFCQNNPLAKRKEGEDYGKRT</sequence>
<gene>
    <name evidence="1" type="ORF">TM448A00204_0068</name>
    <name evidence="2" type="ORF">TM448B00128_0018</name>
</gene>
<reference evidence="1" key="1">
    <citation type="submission" date="2020-03" db="EMBL/GenBank/DDBJ databases">
        <title>The deep terrestrial virosphere.</title>
        <authorList>
            <person name="Holmfeldt K."/>
            <person name="Nilsson E."/>
            <person name="Simone D."/>
            <person name="Lopez-Fernandez M."/>
            <person name="Wu X."/>
            <person name="de Brujin I."/>
            <person name="Lundin D."/>
            <person name="Andersson A."/>
            <person name="Bertilsson S."/>
            <person name="Dopson M."/>
        </authorList>
    </citation>
    <scope>NUCLEOTIDE SEQUENCE</scope>
    <source>
        <strain evidence="1">TM448A00204</strain>
        <strain evidence="2">TM448B00128</strain>
    </source>
</reference>
<protein>
    <submittedName>
        <fullName evidence="1">Uncharacterized protein</fullName>
    </submittedName>
</protein>
<organism evidence="1">
    <name type="scientific">viral metagenome</name>
    <dbReference type="NCBI Taxonomy" id="1070528"/>
    <lineage>
        <taxon>unclassified sequences</taxon>
        <taxon>metagenomes</taxon>
        <taxon>organismal metagenomes</taxon>
    </lineage>
</organism>